<protein>
    <recommendedName>
        <fullName evidence="3">ATPase</fullName>
    </recommendedName>
</protein>
<dbReference type="SUPFAM" id="SSF55961">
    <property type="entry name" value="Bet v1-like"/>
    <property type="match status" value="1"/>
</dbReference>
<dbReference type="AlphaFoldDB" id="A0A917MHI1"/>
<dbReference type="RefSeq" id="WP_188508440.1">
    <property type="nucleotide sequence ID" value="NZ_BMER01000007.1"/>
</dbReference>
<dbReference type="CDD" id="cd08891">
    <property type="entry name" value="SRPBCC_CalC"/>
    <property type="match status" value="1"/>
</dbReference>
<sequence length="164" mass="18545">MGKVIRKQIDVDLSSEQAFNAFISELALWWPKAYTWSKDKLVEISIHPIPGGHCTEKGPNDFRCDWGTVSAVKHGEYITVMWQISPFRVPEPDPDKASEVTIGFRTITDGQTRIELRHDHFENHGEGYEKYSDAMDGEQGWDYLLACFAKHARSGSGITAEVKS</sequence>
<comment type="caution">
    <text evidence="1">The sequence shown here is derived from an EMBL/GenBank/DDBJ whole genome shotgun (WGS) entry which is preliminary data.</text>
</comment>
<reference evidence="1" key="2">
    <citation type="submission" date="2020-09" db="EMBL/GenBank/DDBJ databases">
        <authorList>
            <person name="Sun Q."/>
            <person name="Zhou Y."/>
        </authorList>
    </citation>
    <scope>NUCLEOTIDE SEQUENCE</scope>
    <source>
        <strain evidence="1">CGMCC 1.12195</strain>
    </source>
</reference>
<dbReference type="Proteomes" id="UP000660862">
    <property type="component" value="Unassembled WGS sequence"/>
</dbReference>
<dbReference type="InterPro" id="IPR023393">
    <property type="entry name" value="START-like_dom_sf"/>
</dbReference>
<accession>A0A917MHI1</accession>
<evidence type="ECO:0000313" key="1">
    <source>
        <dbReference type="EMBL" id="GGH04136.1"/>
    </source>
</evidence>
<reference evidence="1" key="1">
    <citation type="journal article" date="2014" name="Int. J. Syst. Evol. Microbiol.">
        <title>Complete genome sequence of Corynebacterium casei LMG S-19264T (=DSM 44701T), isolated from a smear-ripened cheese.</title>
        <authorList>
            <consortium name="US DOE Joint Genome Institute (JGI-PGF)"/>
            <person name="Walter F."/>
            <person name="Albersmeier A."/>
            <person name="Kalinowski J."/>
            <person name="Ruckert C."/>
        </authorList>
    </citation>
    <scope>NUCLEOTIDE SEQUENCE</scope>
    <source>
        <strain evidence="1">CGMCC 1.12195</strain>
    </source>
</reference>
<dbReference type="Gene3D" id="3.30.530.20">
    <property type="match status" value="1"/>
</dbReference>
<dbReference type="EMBL" id="BMER01000007">
    <property type="protein sequence ID" value="GGH04136.1"/>
    <property type="molecule type" value="Genomic_DNA"/>
</dbReference>
<organism evidence="1 2">
    <name type="scientific">Parapedobacter pyrenivorans</name>
    <dbReference type="NCBI Taxonomy" id="1305674"/>
    <lineage>
        <taxon>Bacteria</taxon>
        <taxon>Pseudomonadati</taxon>
        <taxon>Bacteroidota</taxon>
        <taxon>Sphingobacteriia</taxon>
        <taxon>Sphingobacteriales</taxon>
        <taxon>Sphingobacteriaceae</taxon>
        <taxon>Parapedobacter</taxon>
    </lineage>
</organism>
<evidence type="ECO:0000313" key="2">
    <source>
        <dbReference type="Proteomes" id="UP000660862"/>
    </source>
</evidence>
<name>A0A917MHI1_9SPHI</name>
<keyword evidence="2" id="KW-1185">Reference proteome</keyword>
<proteinExistence type="predicted"/>
<evidence type="ECO:0008006" key="3">
    <source>
        <dbReference type="Google" id="ProtNLM"/>
    </source>
</evidence>
<gene>
    <name evidence="1" type="ORF">GCM10007415_45480</name>
</gene>